<keyword evidence="4" id="KW-1185">Reference proteome</keyword>
<keyword evidence="1" id="KW-1133">Transmembrane helix</keyword>
<dbReference type="GO" id="GO:0016989">
    <property type="term" value="F:sigma factor antagonist activity"/>
    <property type="evidence" value="ECO:0007669"/>
    <property type="project" value="TreeGrafter"/>
</dbReference>
<feature type="transmembrane region" description="Helical" evidence="1">
    <location>
        <begin position="93"/>
        <end position="114"/>
    </location>
</feature>
<dbReference type="AlphaFoldDB" id="A0A327S122"/>
<protein>
    <submittedName>
        <fullName evidence="3">Anti-sigma-K factor rskA</fullName>
    </submittedName>
</protein>
<reference evidence="3 4" key="1">
    <citation type="submission" date="2018-06" db="EMBL/GenBank/DDBJ databases">
        <title>Genomic Encyclopedia of Archaeal and Bacterial Type Strains, Phase II (KMG-II): from individual species to whole genera.</title>
        <authorList>
            <person name="Goeker M."/>
        </authorList>
    </citation>
    <scope>NUCLEOTIDE SEQUENCE [LARGE SCALE GENOMIC DNA]</scope>
    <source>
        <strain evidence="3 4">DSM 12408</strain>
    </source>
</reference>
<evidence type="ECO:0000259" key="2">
    <source>
        <dbReference type="Pfam" id="PF10099"/>
    </source>
</evidence>
<dbReference type="PANTHER" id="PTHR37461:SF1">
    <property type="entry name" value="ANTI-SIGMA-K FACTOR RSKA"/>
    <property type="match status" value="1"/>
</dbReference>
<evidence type="ECO:0000256" key="1">
    <source>
        <dbReference type="SAM" id="Phobius"/>
    </source>
</evidence>
<dbReference type="InterPro" id="IPR018764">
    <property type="entry name" value="RskA_C"/>
</dbReference>
<dbReference type="EMBL" id="QLLQ01000010">
    <property type="protein sequence ID" value="RAJ22338.1"/>
    <property type="molecule type" value="Genomic_DNA"/>
</dbReference>
<sequence length="268" mass="30577">MEKKLHNFMESGLLDSYILGTTSPNENLEVESYIAEFHEVALEYDRLQDNLEILAKASLVEAPRFILDDIQLEISDETPVVQMSPRIKQKRTPWFSIAASIAALIFAGSSFLLYEQNMSLNTENQVVVDEIFDLRSDIEENNHRLENVMLQFMKLNNPETEKYVLRGNSRAKNLKTVAYINAVDKTSMIDVVSLPRLPENQTYQIWAELQDRMVNLGILDESERKLKTIPYMENALGLSITIEPKSGSQINKAHAENSVAEIILKNNQ</sequence>
<accession>A0A327S122</accession>
<comment type="caution">
    <text evidence="3">The sequence shown here is derived from an EMBL/GenBank/DDBJ whole genome shotgun (WGS) entry which is preliminary data.</text>
</comment>
<dbReference type="GO" id="GO:0005886">
    <property type="term" value="C:plasma membrane"/>
    <property type="evidence" value="ECO:0007669"/>
    <property type="project" value="InterPro"/>
</dbReference>
<dbReference type="Pfam" id="PF10099">
    <property type="entry name" value="RskA_C"/>
    <property type="match status" value="1"/>
</dbReference>
<name>A0A327S122_9FLAO</name>
<organism evidence="3 4">
    <name type="scientific">Gelidibacter algens</name>
    <dbReference type="NCBI Taxonomy" id="49280"/>
    <lineage>
        <taxon>Bacteria</taxon>
        <taxon>Pseudomonadati</taxon>
        <taxon>Bacteroidota</taxon>
        <taxon>Flavobacteriia</taxon>
        <taxon>Flavobacteriales</taxon>
        <taxon>Flavobacteriaceae</taxon>
        <taxon>Gelidibacter</taxon>
    </lineage>
</organism>
<dbReference type="InterPro" id="IPR051474">
    <property type="entry name" value="Anti-sigma-K/W_factor"/>
</dbReference>
<dbReference type="GO" id="GO:0006417">
    <property type="term" value="P:regulation of translation"/>
    <property type="evidence" value="ECO:0007669"/>
    <property type="project" value="TreeGrafter"/>
</dbReference>
<dbReference type="RefSeq" id="WP_111625920.1">
    <property type="nucleotide sequence ID" value="NZ_QLLQ01000010.1"/>
</dbReference>
<gene>
    <name evidence="3" type="ORF">LX77_02650</name>
</gene>
<evidence type="ECO:0000313" key="4">
    <source>
        <dbReference type="Proteomes" id="UP000248987"/>
    </source>
</evidence>
<dbReference type="Proteomes" id="UP000248987">
    <property type="component" value="Unassembled WGS sequence"/>
</dbReference>
<keyword evidence="1" id="KW-0472">Membrane</keyword>
<feature type="domain" description="Anti-sigma K factor RskA C-terminal" evidence="2">
    <location>
        <begin position="99"/>
        <end position="249"/>
    </location>
</feature>
<dbReference type="PANTHER" id="PTHR37461">
    <property type="entry name" value="ANTI-SIGMA-K FACTOR RSKA"/>
    <property type="match status" value="1"/>
</dbReference>
<evidence type="ECO:0000313" key="3">
    <source>
        <dbReference type="EMBL" id="RAJ22338.1"/>
    </source>
</evidence>
<proteinExistence type="predicted"/>
<keyword evidence="1" id="KW-0812">Transmembrane</keyword>